<name>A0AAE9MU07_9SPIR</name>
<evidence type="ECO:0000256" key="1">
    <source>
        <dbReference type="SAM" id="SignalP"/>
    </source>
</evidence>
<dbReference type="KEGG" id="tpk:JO40_12885"/>
<dbReference type="AlphaFoldDB" id="A0AAE9MU07"/>
<sequence>MKKTVLFFIISLFVSFSIFSQSSDSDYIHEYLSKESSCKSGAITDTYGYVVLSGRKYAAWSGIPRSLAEYLQNELNAGRVIDDICLTEKGSWYCVGDKLYGEGCPQSMHDEISEYLKKGDRINCVTFNDYGEWMVITDNHFSASDDYILDIMKEVSKKYGFIHAASMNNQGLIIVGNDGFQSKGNIPDSLDKYLRYDQSFDIKYIKFTENGSWLVTDGYSKYAYSLY</sequence>
<reference evidence="2" key="1">
    <citation type="submission" date="2019-04" db="EMBL/GenBank/DDBJ databases">
        <title>Whole genome sequencing of oral phylogroup 2 treponemes.</title>
        <authorList>
            <person name="Chan Y."/>
            <person name="Zeng H.H."/>
            <person name="Yu X.L."/>
            <person name="Leung W.K."/>
            <person name="Watt R.M."/>
        </authorList>
    </citation>
    <scope>NUCLEOTIDE SEQUENCE</scope>
    <source>
        <strain evidence="2">OMZ 835</strain>
    </source>
</reference>
<feature type="chain" id="PRO_5042189812" description="WG repeat-containing protein" evidence="1">
    <location>
        <begin position="21"/>
        <end position="227"/>
    </location>
</feature>
<gene>
    <name evidence="2" type="ORF">E4N74_06590</name>
</gene>
<dbReference type="RefSeq" id="WP_044979552.1">
    <property type="nucleotide sequence ID" value="NZ_CP009228.1"/>
</dbReference>
<feature type="signal peptide" evidence="1">
    <location>
        <begin position="1"/>
        <end position="20"/>
    </location>
</feature>
<proteinExistence type="predicted"/>
<accession>A0AAE9MU07</accession>
<evidence type="ECO:0008006" key="4">
    <source>
        <dbReference type="Google" id="ProtNLM"/>
    </source>
</evidence>
<dbReference type="Proteomes" id="UP001058682">
    <property type="component" value="Chromosome"/>
</dbReference>
<organism evidence="2 3">
    <name type="scientific">Treponema putidum</name>
    <dbReference type="NCBI Taxonomy" id="221027"/>
    <lineage>
        <taxon>Bacteria</taxon>
        <taxon>Pseudomonadati</taxon>
        <taxon>Spirochaetota</taxon>
        <taxon>Spirochaetia</taxon>
        <taxon>Spirochaetales</taxon>
        <taxon>Treponemataceae</taxon>
        <taxon>Treponema</taxon>
    </lineage>
</organism>
<evidence type="ECO:0000313" key="3">
    <source>
        <dbReference type="Proteomes" id="UP001058682"/>
    </source>
</evidence>
<evidence type="ECO:0000313" key="2">
    <source>
        <dbReference type="EMBL" id="UTY33712.1"/>
    </source>
</evidence>
<dbReference type="EMBL" id="CP038804">
    <property type="protein sequence ID" value="UTY33712.1"/>
    <property type="molecule type" value="Genomic_DNA"/>
</dbReference>
<protein>
    <recommendedName>
        <fullName evidence="4">WG repeat-containing protein</fullName>
    </recommendedName>
</protein>
<keyword evidence="1" id="KW-0732">Signal</keyword>